<dbReference type="RefSeq" id="XP_030514345.2">
    <property type="nucleotide sequence ID" value="XM_030658485.2"/>
</dbReference>
<evidence type="ECO:0000313" key="1">
    <source>
        <dbReference type="Proteomes" id="UP000827889"/>
    </source>
</evidence>
<proteinExistence type="predicted"/>
<keyword evidence="1" id="KW-1185">Reference proteome</keyword>
<dbReference type="AlphaFoldDB" id="A0A8B8MW77"/>
<accession>A0A8B8MW77</accession>
<sequence>MIERQKRNPKVLNRLEVYPRDVYHVAMEELKTYGGKVMLFPQQLEVYLGRRFRVAYEEAMKYGVEVIMRHFTLQVVLCDKMPLKRKIYRLEDSLLWFDDCGSVLLAGPWKIQTIPSKCSRLWCLCVLQLLDWIQSWMKK</sequence>
<organism evidence="1 2">
    <name type="scientific">Rhodamnia argentea</name>
    <dbReference type="NCBI Taxonomy" id="178133"/>
    <lineage>
        <taxon>Eukaryota</taxon>
        <taxon>Viridiplantae</taxon>
        <taxon>Streptophyta</taxon>
        <taxon>Embryophyta</taxon>
        <taxon>Tracheophyta</taxon>
        <taxon>Spermatophyta</taxon>
        <taxon>Magnoliopsida</taxon>
        <taxon>eudicotyledons</taxon>
        <taxon>Gunneridae</taxon>
        <taxon>Pentapetalae</taxon>
        <taxon>rosids</taxon>
        <taxon>malvids</taxon>
        <taxon>Myrtales</taxon>
        <taxon>Myrtaceae</taxon>
        <taxon>Myrtoideae</taxon>
        <taxon>Myrteae</taxon>
        <taxon>Australasian group</taxon>
        <taxon>Rhodamnia</taxon>
    </lineage>
</organism>
<reference evidence="2" key="1">
    <citation type="submission" date="2025-08" db="UniProtKB">
        <authorList>
            <consortium name="RefSeq"/>
        </authorList>
    </citation>
    <scope>IDENTIFICATION</scope>
    <source>
        <tissue evidence="2">Leaf</tissue>
    </source>
</reference>
<gene>
    <name evidence="2" type="primary">LOC115728150</name>
</gene>
<evidence type="ECO:0000313" key="2">
    <source>
        <dbReference type="RefSeq" id="XP_030514345.2"/>
    </source>
</evidence>
<dbReference type="Proteomes" id="UP000827889">
    <property type="component" value="Chromosome 7"/>
</dbReference>
<dbReference type="KEGG" id="rarg:115728150"/>
<name>A0A8B8MW77_9MYRT</name>
<protein>
    <submittedName>
        <fullName evidence="2">Uncharacterized protein LOC115728150 isoform X5</fullName>
    </submittedName>
</protein>
<dbReference type="GeneID" id="115728150"/>